<gene>
    <name evidence="2" type="ORF">Q9L58_010568</name>
</gene>
<protein>
    <submittedName>
        <fullName evidence="2">Uncharacterized protein</fullName>
    </submittedName>
</protein>
<evidence type="ECO:0000313" key="3">
    <source>
        <dbReference type="Proteomes" id="UP001447188"/>
    </source>
</evidence>
<sequence length="116" mass="12893">MLATNPPHYDRMPTRTSKLPTRRVHRFTTKLLRYATPMRTQTGAHPQWSYLNLPSSEFHIAHTELGQFPTPSVVVLSHDHFRAALLHCVITPTAEASTSTKNGTSTSTPTSSMHAA</sequence>
<comment type="caution">
    <text evidence="2">The sequence shown here is derived from an EMBL/GenBank/DDBJ whole genome shotgun (WGS) entry which is preliminary data.</text>
</comment>
<feature type="region of interest" description="Disordered" evidence="1">
    <location>
        <begin position="92"/>
        <end position="116"/>
    </location>
</feature>
<accession>A0ABR3G3S5</accession>
<dbReference type="Proteomes" id="UP001447188">
    <property type="component" value="Unassembled WGS sequence"/>
</dbReference>
<organism evidence="2 3">
    <name type="scientific">Discina gigas</name>
    <dbReference type="NCBI Taxonomy" id="1032678"/>
    <lineage>
        <taxon>Eukaryota</taxon>
        <taxon>Fungi</taxon>
        <taxon>Dikarya</taxon>
        <taxon>Ascomycota</taxon>
        <taxon>Pezizomycotina</taxon>
        <taxon>Pezizomycetes</taxon>
        <taxon>Pezizales</taxon>
        <taxon>Discinaceae</taxon>
        <taxon>Discina</taxon>
    </lineage>
</organism>
<keyword evidence="3" id="KW-1185">Reference proteome</keyword>
<proteinExistence type="predicted"/>
<reference evidence="2 3" key="1">
    <citation type="submission" date="2024-02" db="EMBL/GenBank/DDBJ databases">
        <title>Discinaceae phylogenomics.</title>
        <authorList>
            <person name="Dirks A.C."/>
            <person name="James T.Y."/>
        </authorList>
    </citation>
    <scope>NUCLEOTIDE SEQUENCE [LARGE SCALE GENOMIC DNA]</scope>
    <source>
        <strain evidence="2 3">ACD0624</strain>
    </source>
</reference>
<name>A0ABR3G3S5_9PEZI</name>
<evidence type="ECO:0000313" key="2">
    <source>
        <dbReference type="EMBL" id="KAL0630585.1"/>
    </source>
</evidence>
<dbReference type="EMBL" id="JBBBZM010000488">
    <property type="protein sequence ID" value="KAL0630585.1"/>
    <property type="molecule type" value="Genomic_DNA"/>
</dbReference>
<evidence type="ECO:0000256" key="1">
    <source>
        <dbReference type="SAM" id="MobiDB-lite"/>
    </source>
</evidence>
<feature type="compositionally biased region" description="Low complexity" evidence="1">
    <location>
        <begin position="97"/>
        <end position="116"/>
    </location>
</feature>